<dbReference type="Gene3D" id="2.30.29.30">
    <property type="entry name" value="Pleckstrin-homology domain (PH domain)/Phosphotyrosine-binding domain (PTB)"/>
    <property type="match status" value="2"/>
</dbReference>
<feature type="compositionally biased region" description="Low complexity" evidence="1">
    <location>
        <begin position="15"/>
        <end position="24"/>
    </location>
</feature>
<evidence type="ECO:0000256" key="1">
    <source>
        <dbReference type="SAM" id="MobiDB-lite"/>
    </source>
</evidence>
<proteinExistence type="predicted"/>
<dbReference type="AlphaFoldDB" id="A0A8C5AET6"/>
<dbReference type="SMART" id="SM00233">
    <property type="entry name" value="PH"/>
    <property type="match status" value="2"/>
</dbReference>
<dbReference type="InterPro" id="IPR036034">
    <property type="entry name" value="PDZ_sf"/>
</dbReference>
<evidence type="ECO:0000259" key="2">
    <source>
        <dbReference type="PROSITE" id="PS50003"/>
    </source>
</evidence>
<dbReference type="PROSITE" id="PS50003">
    <property type="entry name" value="PH_DOMAIN"/>
    <property type="match status" value="2"/>
</dbReference>
<dbReference type="InterPro" id="IPR011993">
    <property type="entry name" value="PH-like_dom_sf"/>
</dbReference>
<dbReference type="OrthoDB" id="2157866at2759"/>
<dbReference type="CDD" id="cd00136">
    <property type="entry name" value="PDZ_canonical"/>
    <property type="match status" value="1"/>
</dbReference>
<dbReference type="PANTHER" id="PTHR12752">
    <property type="entry name" value="PHOSPHOINOSITOL 3-PHOSPHATE-BINDING PROTEIN"/>
    <property type="match status" value="1"/>
</dbReference>
<dbReference type="Pfam" id="PF00169">
    <property type="entry name" value="PH"/>
    <property type="match status" value="2"/>
</dbReference>
<dbReference type="Gene3D" id="2.30.42.10">
    <property type="match status" value="1"/>
</dbReference>
<feature type="region of interest" description="Disordered" evidence="1">
    <location>
        <begin position="464"/>
        <end position="507"/>
    </location>
</feature>
<feature type="domain" description="PDZ" evidence="3">
    <location>
        <begin position="804"/>
        <end position="879"/>
    </location>
</feature>
<reference evidence="4" key="2">
    <citation type="submission" date="2025-09" db="UniProtKB">
        <authorList>
            <consortium name="Ensembl"/>
        </authorList>
    </citation>
    <scope>IDENTIFICATION</scope>
</reference>
<feature type="region of interest" description="Disordered" evidence="1">
    <location>
        <begin position="1"/>
        <end position="32"/>
    </location>
</feature>
<evidence type="ECO:0000259" key="3">
    <source>
        <dbReference type="PROSITE" id="PS50106"/>
    </source>
</evidence>
<dbReference type="Ensembl" id="ENSGMOT00000026539.1">
    <property type="protein sequence ID" value="ENSGMOP00000031122.1"/>
    <property type="gene ID" value="ENSGMOG00000026729.1"/>
</dbReference>
<dbReference type="SUPFAM" id="SSF50729">
    <property type="entry name" value="PH domain-like"/>
    <property type="match status" value="2"/>
</dbReference>
<feature type="compositionally biased region" description="Basic residues" evidence="1">
    <location>
        <begin position="1"/>
        <end position="14"/>
    </location>
</feature>
<sequence>MSRRGRRRSSRRKSSSSSKQSTKRNCVLKKDKDNFNISGANLSQVNVLSVSGEEEKQAGIPSTEKRIKLDHHFCENLGKQIRTPEEHRLRIVTSVAIDNLKDSSPKIIFQQTQEPVFEDAQCSTFAITNVIKFNCIGSSIENHNIGGDSQNTKQNNINYNFSFGNVLTQKEAAFVIPARCENHTCCKNSYCNSNTALASPSPSPLPTSYFSHQGTTMSHHTDLSSDHSRDIVPTNEFSDIIQGNSLEELTEDMAAFNIDMDGSSCKQPSHFNSTEEMEMYDQLSGGLEYLDEAEDPHMVSNFFDQFSETDNFEPSFMRPSLSISRSSFTMDFVNKHDQNACFRNNSVATFQHRTCPMKRERRQTYPGTLDSLFTMQEDLLPFREFFSSGKISSLTMQSFTLQAEKLATFCQGDGGLSLFGTDVRQNSIYDGCAKYQKDGQNDVKQFDTETLETTSKVAFGNVESQQPANEPSQTHGGVECPPDSRALIKRDPGESVEQSAAAESGLEEEMRQLGCPRAGPVAGKHPLTSLIIQVIPPSPCTSDSTREEGPRHCVRNIDSRSRVKRKQATQDGAVSEQLDSASAVTVECDKGTLHMNPPSETQGKDNLDLTPKETVVPPVSESADLSKVRPNLRISLFARPAPSHYIDETIEPCSDCQRVDNKDTESSVNTTQDSKMDPETEEWRMQVCKTEKHNLAKASLEAKSHRKPPSHKDSDSSGSDHWANRRKLFKESRQWSGSMTSEITEDSVSEDTHSIDMIRDIEERGFYTATFHYLAWTYRGDDDPSGTSSTINPRPRPVSIRERTVKISKGSGEYPWGFRIQFSKPIVVTEVDTNGAAEEAGLMVGDYLQAVNGTDVTSIPHSEAAELARQGPDILTLTIGSDIARTPNTPRPACRGYLHKRTQSGFIKGWRKRWFVLTHDCGLHYFKHKRDEGKRVALATVKLEGAEVGADVSLGKPFVIRLCPQPVNRVYFLCATSNQEMKRWLEAMVNATQPVTQNHVWVDVTRHNSNLPPLAVKKPECLGLLYEIDKNKDMSRQLYCILKDGCLYFYSSIRSTHALGGMYLHGYGVKEQPMGSKKMTIELKPPSDEFKTFYLCAENPNENKRWIEALKVSINKWQPLHWEMRGYPKPAAEETKM</sequence>
<dbReference type="GeneTree" id="ENSGT00530000064469"/>
<dbReference type="InterPro" id="IPR001849">
    <property type="entry name" value="PH_domain"/>
</dbReference>
<keyword evidence="5" id="KW-1185">Reference proteome</keyword>
<dbReference type="SUPFAM" id="SSF50156">
    <property type="entry name" value="PDZ domain-like"/>
    <property type="match status" value="1"/>
</dbReference>
<dbReference type="Proteomes" id="UP000694546">
    <property type="component" value="Chromosome 4"/>
</dbReference>
<gene>
    <name evidence="4" type="primary">pdzph1</name>
</gene>
<feature type="compositionally biased region" description="Polar residues" evidence="1">
    <location>
        <begin position="464"/>
        <end position="475"/>
    </location>
</feature>
<dbReference type="Pfam" id="PF00595">
    <property type="entry name" value="PDZ"/>
    <property type="match status" value="1"/>
</dbReference>
<protein>
    <submittedName>
        <fullName evidence="4">Uncharacterized protein</fullName>
    </submittedName>
</protein>
<dbReference type="SMART" id="SM00228">
    <property type="entry name" value="PDZ"/>
    <property type="match status" value="1"/>
</dbReference>
<dbReference type="PANTHER" id="PTHR12752:SF2">
    <property type="entry name" value="PDZ AND PLECKSTRIN HOMOLOGY DOMAINS 1"/>
    <property type="match status" value="1"/>
</dbReference>
<feature type="region of interest" description="Disordered" evidence="1">
    <location>
        <begin position="698"/>
        <end position="722"/>
    </location>
</feature>
<organism evidence="4 5">
    <name type="scientific">Gadus morhua</name>
    <name type="common">Atlantic cod</name>
    <dbReference type="NCBI Taxonomy" id="8049"/>
    <lineage>
        <taxon>Eukaryota</taxon>
        <taxon>Metazoa</taxon>
        <taxon>Chordata</taxon>
        <taxon>Craniata</taxon>
        <taxon>Vertebrata</taxon>
        <taxon>Euteleostomi</taxon>
        <taxon>Actinopterygii</taxon>
        <taxon>Neopterygii</taxon>
        <taxon>Teleostei</taxon>
        <taxon>Neoteleostei</taxon>
        <taxon>Acanthomorphata</taxon>
        <taxon>Zeiogadaria</taxon>
        <taxon>Gadariae</taxon>
        <taxon>Gadiformes</taxon>
        <taxon>Gadoidei</taxon>
        <taxon>Gadidae</taxon>
        <taxon>Gadus</taxon>
    </lineage>
</organism>
<feature type="region of interest" description="Disordered" evidence="1">
    <location>
        <begin position="656"/>
        <end position="681"/>
    </location>
</feature>
<feature type="domain" description="PH" evidence="2">
    <location>
        <begin position="891"/>
        <end position="993"/>
    </location>
</feature>
<accession>A0A8C5AET6</accession>
<dbReference type="PROSITE" id="PS50106">
    <property type="entry name" value="PDZ"/>
    <property type="match status" value="1"/>
</dbReference>
<feature type="domain" description="PH" evidence="2">
    <location>
        <begin position="1018"/>
        <end position="1115"/>
    </location>
</feature>
<evidence type="ECO:0000313" key="4">
    <source>
        <dbReference type="Ensembl" id="ENSGMOP00000031122.1"/>
    </source>
</evidence>
<evidence type="ECO:0000313" key="5">
    <source>
        <dbReference type="Proteomes" id="UP000694546"/>
    </source>
</evidence>
<name>A0A8C5AET6_GADMO</name>
<reference evidence="4" key="1">
    <citation type="submission" date="2025-08" db="UniProtKB">
        <authorList>
            <consortium name="Ensembl"/>
        </authorList>
    </citation>
    <scope>IDENTIFICATION</scope>
</reference>
<dbReference type="InterPro" id="IPR001478">
    <property type="entry name" value="PDZ"/>
</dbReference>